<feature type="transmembrane region" description="Helical" evidence="4">
    <location>
        <begin position="20"/>
        <end position="38"/>
    </location>
</feature>
<dbReference type="SMART" id="SM00028">
    <property type="entry name" value="TPR"/>
    <property type="match status" value="5"/>
</dbReference>
<dbReference type="InterPro" id="IPR050498">
    <property type="entry name" value="Ycf3"/>
</dbReference>
<evidence type="ECO:0000313" key="6">
    <source>
        <dbReference type="Proteomes" id="UP000249061"/>
    </source>
</evidence>
<organism evidence="5 6">
    <name type="scientific">Archangium gephyra</name>
    <dbReference type="NCBI Taxonomy" id="48"/>
    <lineage>
        <taxon>Bacteria</taxon>
        <taxon>Pseudomonadati</taxon>
        <taxon>Myxococcota</taxon>
        <taxon>Myxococcia</taxon>
        <taxon>Myxococcales</taxon>
        <taxon>Cystobacterineae</taxon>
        <taxon>Archangiaceae</taxon>
        <taxon>Archangium</taxon>
    </lineage>
</organism>
<dbReference type="Pfam" id="PF13181">
    <property type="entry name" value="TPR_8"/>
    <property type="match status" value="1"/>
</dbReference>
<gene>
    <name evidence="5" type="ORF">DI536_23435</name>
</gene>
<dbReference type="Gene3D" id="1.25.40.10">
    <property type="entry name" value="Tetratricopeptide repeat domain"/>
    <property type="match status" value="3"/>
</dbReference>
<evidence type="ECO:0000256" key="2">
    <source>
        <dbReference type="ARBA" id="ARBA00022803"/>
    </source>
</evidence>
<dbReference type="SUPFAM" id="SSF48452">
    <property type="entry name" value="TPR-like"/>
    <property type="match status" value="2"/>
</dbReference>
<dbReference type="PROSITE" id="PS50005">
    <property type="entry name" value="TPR"/>
    <property type="match status" value="1"/>
</dbReference>
<evidence type="ECO:0000256" key="4">
    <source>
        <dbReference type="SAM" id="Phobius"/>
    </source>
</evidence>
<keyword evidence="4" id="KW-0472">Membrane</keyword>
<dbReference type="Proteomes" id="UP000249061">
    <property type="component" value="Unassembled WGS sequence"/>
</dbReference>
<protein>
    <submittedName>
        <fullName evidence="5">Cellulose synthase</fullName>
    </submittedName>
</protein>
<dbReference type="EMBL" id="QFQP01000023">
    <property type="protein sequence ID" value="PZR08849.1"/>
    <property type="molecule type" value="Genomic_DNA"/>
</dbReference>
<keyword evidence="4" id="KW-0812">Transmembrane</keyword>
<evidence type="ECO:0000256" key="3">
    <source>
        <dbReference type="PROSITE-ProRule" id="PRU00339"/>
    </source>
</evidence>
<dbReference type="AlphaFoldDB" id="A0A2W5SZE7"/>
<proteinExistence type="predicted"/>
<name>A0A2W5SZE7_9BACT</name>
<evidence type="ECO:0000256" key="1">
    <source>
        <dbReference type="ARBA" id="ARBA00022737"/>
    </source>
</evidence>
<dbReference type="InterPro" id="IPR019734">
    <property type="entry name" value="TPR_rpt"/>
</dbReference>
<sequence>MAEGSDVPNWKKRESFGSALVQIVIVGALLAGVVFFVYKRGSNKKDIAELTAQARATAVKGNLADVKKAIATADEALAKDSNAGDPNALNAALYTDLWLIHREAGAEAKAREFLEKAKSVDSKGEDRYGTEALIMVAGGNAKGAEEFVEELRKKGGSGARIFYAQGLALKKQGNLKLAGVSLKAAMEKSWKDMNYASAWGEELIEEGTPGAIDVFTKATGQNSEHFRARLGLALARVQKKDRVGDAENIVKEVMAREAELSAPQKARAAAIGALILNIQEQYDTAIVAADSALKLNPDDQWALHAKAMALAAKKDPSAPAAFEATLAKAPTSPVFYFEGAAALQKAGLGDAAMGLLTRYEGVFKAVKNPTADGKEEVYLDRDDRYWLARGDLLKTAGKLDDAMASYEKAIEAKSINLTRAYYAKAALLIEKKDFDKAAELLQDITPPDGTGQLAEAYIAMGDILFEKKDWGAGAQNYAFALTRMKAKQEPREKLNDLVTDIEKKLKAANQKEIAKMWVEEAKPLIQ</sequence>
<dbReference type="PANTHER" id="PTHR44858">
    <property type="entry name" value="TETRATRICOPEPTIDE REPEAT PROTEIN 6"/>
    <property type="match status" value="1"/>
</dbReference>
<dbReference type="PANTHER" id="PTHR44858:SF1">
    <property type="entry name" value="UDP-N-ACETYLGLUCOSAMINE--PEPTIDE N-ACETYLGLUCOSAMINYLTRANSFERASE SPINDLY-RELATED"/>
    <property type="match status" value="1"/>
</dbReference>
<reference evidence="5 6" key="1">
    <citation type="submission" date="2017-08" db="EMBL/GenBank/DDBJ databases">
        <title>Infants hospitalized years apart are colonized by the same room-sourced microbial strains.</title>
        <authorList>
            <person name="Brooks B."/>
            <person name="Olm M.R."/>
            <person name="Firek B.A."/>
            <person name="Baker R."/>
            <person name="Thomas B.C."/>
            <person name="Morowitz M.J."/>
            <person name="Banfield J.F."/>
        </authorList>
    </citation>
    <scope>NUCLEOTIDE SEQUENCE [LARGE SCALE GENOMIC DNA]</scope>
    <source>
        <strain evidence="5">S2_003_000_R2_14</strain>
    </source>
</reference>
<accession>A0A2W5SZE7</accession>
<keyword evidence="1" id="KW-0677">Repeat</keyword>
<feature type="repeat" description="TPR" evidence="3">
    <location>
        <begin position="383"/>
        <end position="416"/>
    </location>
</feature>
<comment type="caution">
    <text evidence="5">The sequence shown here is derived from an EMBL/GenBank/DDBJ whole genome shotgun (WGS) entry which is preliminary data.</text>
</comment>
<dbReference type="InterPro" id="IPR011990">
    <property type="entry name" value="TPR-like_helical_dom_sf"/>
</dbReference>
<keyword evidence="4" id="KW-1133">Transmembrane helix</keyword>
<evidence type="ECO:0000313" key="5">
    <source>
        <dbReference type="EMBL" id="PZR08849.1"/>
    </source>
</evidence>
<keyword evidence="2 3" id="KW-0802">TPR repeat</keyword>